<gene>
    <name evidence="2" type="ORF">METZ01_LOCUS171432</name>
</gene>
<dbReference type="Gene3D" id="3.40.630.10">
    <property type="entry name" value="Zn peptidases"/>
    <property type="match status" value="1"/>
</dbReference>
<dbReference type="SUPFAM" id="SSF53187">
    <property type="entry name" value="Zn-dependent exopeptidases"/>
    <property type="match status" value="1"/>
</dbReference>
<dbReference type="PANTHER" id="PTHR32494">
    <property type="entry name" value="ALLANTOATE DEIMINASE-RELATED"/>
    <property type="match status" value="1"/>
</dbReference>
<sequence>MKQIYINKSRLLSSIYEIAKIGKLPNGGCRRLAFSKNDILAKKKIIEWCKLLGLILNIDSIGNIFARLENNKNCKKKSIAIGSHLDTQPHGGKFDGAYGVLAGLEVIRTIKERKIILEKPVELIIWSNEEGCRYTPPLMGSLFFTNIIKLKDIKKLKDSDGIKMEDELKFLYELGLKKIYKKNLECFIELHIEQGPILENIKKSIGIVIGAQGSRGFDIEFNGEDSHSGTTPMINR</sequence>
<dbReference type="InterPro" id="IPR002933">
    <property type="entry name" value="Peptidase_M20"/>
</dbReference>
<dbReference type="PANTHER" id="PTHR32494:SF5">
    <property type="entry name" value="ALLANTOATE AMIDOHYDROLASE"/>
    <property type="match status" value="1"/>
</dbReference>
<dbReference type="InterPro" id="IPR010158">
    <property type="entry name" value="Amidase_Cbmase"/>
</dbReference>
<name>A0A382BXP2_9ZZZZ</name>
<accession>A0A382BXP2</accession>
<dbReference type="AlphaFoldDB" id="A0A382BXP2"/>
<evidence type="ECO:0008006" key="3">
    <source>
        <dbReference type="Google" id="ProtNLM"/>
    </source>
</evidence>
<proteinExistence type="predicted"/>
<reference evidence="2" key="1">
    <citation type="submission" date="2018-05" db="EMBL/GenBank/DDBJ databases">
        <authorList>
            <person name="Lanie J.A."/>
            <person name="Ng W.-L."/>
            <person name="Kazmierczak K.M."/>
            <person name="Andrzejewski T.M."/>
            <person name="Davidsen T.M."/>
            <person name="Wayne K.J."/>
            <person name="Tettelin H."/>
            <person name="Glass J.I."/>
            <person name="Rusch D."/>
            <person name="Podicherti R."/>
            <person name="Tsui H.-C.T."/>
            <person name="Winkler M.E."/>
        </authorList>
    </citation>
    <scope>NUCLEOTIDE SEQUENCE</scope>
</reference>
<dbReference type="Pfam" id="PF01546">
    <property type="entry name" value="Peptidase_M20"/>
    <property type="match status" value="1"/>
</dbReference>
<evidence type="ECO:0000256" key="1">
    <source>
        <dbReference type="ARBA" id="ARBA00022801"/>
    </source>
</evidence>
<dbReference type="Gene3D" id="3.30.70.360">
    <property type="match status" value="1"/>
</dbReference>
<feature type="non-terminal residue" evidence="2">
    <location>
        <position position="236"/>
    </location>
</feature>
<dbReference type="EMBL" id="UINC01031861">
    <property type="protein sequence ID" value="SVB18578.1"/>
    <property type="molecule type" value="Genomic_DNA"/>
</dbReference>
<keyword evidence="1" id="KW-0378">Hydrolase</keyword>
<protein>
    <recommendedName>
        <fullName evidence="3">Peptidase M20 dimerisation domain-containing protein</fullName>
    </recommendedName>
</protein>
<evidence type="ECO:0000313" key="2">
    <source>
        <dbReference type="EMBL" id="SVB18578.1"/>
    </source>
</evidence>
<dbReference type="GO" id="GO:0016813">
    <property type="term" value="F:hydrolase activity, acting on carbon-nitrogen (but not peptide) bonds, in linear amidines"/>
    <property type="evidence" value="ECO:0007669"/>
    <property type="project" value="InterPro"/>
</dbReference>
<dbReference type="NCBIfam" id="TIGR01879">
    <property type="entry name" value="hydantase"/>
    <property type="match status" value="1"/>
</dbReference>
<organism evidence="2">
    <name type="scientific">marine metagenome</name>
    <dbReference type="NCBI Taxonomy" id="408172"/>
    <lineage>
        <taxon>unclassified sequences</taxon>
        <taxon>metagenomes</taxon>
        <taxon>ecological metagenomes</taxon>
    </lineage>
</organism>